<evidence type="ECO:0000313" key="1">
    <source>
        <dbReference type="EMBL" id="MFB2833382.1"/>
    </source>
</evidence>
<dbReference type="PANTHER" id="PTHR37291">
    <property type="entry name" value="5-METHYLCYTOSINE-SPECIFIC RESTRICTION ENZYME B"/>
    <property type="match status" value="1"/>
</dbReference>
<keyword evidence="1" id="KW-0540">Nuclease</keyword>
<dbReference type="GO" id="GO:0004519">
    <property type="term" value="F:endonuclease activity"/>
    <property type="evidence" value="ECO:0007669"/>
    <property type="project" value="UniProtKB-KW"/>
</dbReference>
<keyword evidence="1" id="KW-0255">Endonuclease</keyword>
<dbReference type="SUPFAM" id="SSF52540">
    <property type="entry name" value="P-loop containing nucleoside triphosphate hydrolases"/>
    <property type="match status" value="1"/>
</dbReference>
<name>A0ABV4WEA5_9CYAN</name>
<sequence length="373" mass="43285">MVETETSSLEQPTNEENLNTKPIQKIFFGSPGTGKSYRVNEIAKNDLGIDNDENIIKTVFHPEYTYSDFIGKLLPQTNGYGSVIYKFYEGHFLQALGLAYRKLIDGTKENVLLVIDELNRGNAAAIFGTVFQLLDRNEDGWSSYSVSLSELEIFGLWRAMQYKVQIFPDNIIVEGSNFEKFYDSKKQELEGKDEDGLRVLNYFSQNKIAIPNNLSIIATINTSDESIYYLDSAFKRRWDWEYIEVPGENFSGEVPKEIKEVLIENTEYKWSEFVKNLNEFIKSNHQTIRRIEDKQIGWWFLKPDNNKIEEEAIKNKLMFYLWDSVFPRDRKPLAELLKKACGKSKSIELITFSDFVALAEDFVTGIYNEKWKA</sequence>
<dbReference type="PANTHER" id="PTHR37291:SF1">
    <property type="entry name" value="TYPE IV METHYL-DIRECTED RESTRICTION ENZYME ECOKMCRB SUBUNIT"/>
    <property type="match status" value="1"/>
</dbReference>
<dbReference type="Proteomes" id="UP001576780">
    <property type="component" value="Unassembled WGS sequence"/>
</dbReference>
<dbReference type="InterPro" id="IPR052934">
    <property type="entry name" value="Methyl-DNA_Rec/Restrict_Enz"/>
</dbReference>
<dbReference type="Gene3D" id="3.40.50.300">
    <property type="entry name" value="P-loop containing nucleotide triphosphate hydrolases"/>
    <property type="match status" value="1"/>
</dbReference>
<evidence type="ECO:0000313" key="2">
    <source>
        <dbReference type="Proteomes" id="UP001576780"/>
    </source>
</evidence>
<organism evidence="1 2">
    <name type="scientific">Floridaenema evergladense BLCC-F167</name>
    <dbReference type="NCBI Taxonomy" id="3153639"/>
    <lineage>
        <taxon>Bacteria</taxon>
        <taxon>Bacillati</taxon>
        <taxon>Cyanobacteriota</taxon>
        <taxon>Cyanophyceae</taxon>
        <taxon>Oscillatoriophycideae</taxon>
        <taxon>Aerosakkonematales</taxon>
        <taxon>Aerosakkonemataceae</taxon>
        <taxon>Floridanema</taxon>
        <taxon>Floridanema evergladense</taxon>
    </lineage>
</organism>
<dbReference type="EMBL" id="JBHFNT010000031">
    <property type="protein sequence ID" value="MFB2833382.1"/>
    <property type="molecule type" value="Genomic_DNA"/>
</dbReference>
<dbReference type="InterPro" id="IPR027417">
    <property type="entry name" value="P-loop_NTPase"/>
</dbReference>
<proteinExistence type="predicted"/>
<gene>
    <name evidence="1" type="ORF">ACE1CA_02510</name>
</gene>
<accession>A0ABV4WEA5</accession>
<keyword evidence="1" id="KW-0378">Hydrolase</keyword>
<keyword evidence="2" id="KW-1185">Reference proteome</keyword>
<protein>
    <submittedName>
        <fullName evidence="1">Restriction endonuclease</fullName>
    </submittedName>
</protein>
<comment type="caution">
    <text evidence="1">The sequence shown here is derived from an EMBL/GenBank/DDBJ whole genome shotgun (WGS) entry which is preliminary data.</text>
</comment>
<reference evidence="1 2" key="1">
    <citation type="submission" date="2024-09" db="EMBL/GenBank/DDBJ databases">
        <title>Floridaenema gen nov. (Aerosakkonemataceae, Aerosakkonematales ord. nov., Cyanobacteria) from benthic tropical and subtropical fresh waters, with the description of four new species.</title>
        <authorList>
            <person name="Moretto J.A."/>
            <person name="Berthold D.E."/>
            <person name="Lefler F.W."/>
            <person name="Huang I.-S."/>
            <person name="Laughinghouse H. IV."/>
        </authorList>
    </citation>
    <scope>NUCLEOTIDE SEQUENCE [LARGE SCALE GENOMIC DNA]</scope>
    <source>
        <strain evidence="1 2">BLCC-F167</strain>
    </source>
</reference>
<dbReference type="RefSeq" id="WP_413275841.1">
    <property type="nucleotide sequence ID" value="NZ_JBHFNT010000031.1"/>
</dbReference>